<sequence length="31" mass="3210">MSRAVVTGHTGSGRRPLPSGDRFETGVPGRA</sequence>
<feature type="region of interest" description="Disordered" evidence="1">
    <location>
        <begin position="1"/>
        <end position="31"/>
    </location>
</feature>
<keyword evidence="3" id="KW-1185">Reference proteome</keyword>
<protein>
    <submittedName>
        <fullName evidence="2">Uncharacterized protein</fullName>
    </submittedName>
</protein>
<evidence type="ECO:0000313" key="2">
    <source>
        <dbReference type="EMBL" id="TCO80638.1"/>
    </source>
</evidence>
<reference evidence="2 3" key="1">
    <citation type="submission" date="2019-03" db="EMBL/GenBank/DDBJ databases">
        <title>Genomic Encyclopedia of Type Strains, Phase IV (KMG-IV): sequencing the most valuable type-strain genomes for metagenomic binning, comparative biology and taxonomic classification.</title>
        <authorList>
            <person name="Goeker M."/>
        </authorList>
    </citation>
    <scope>NUCLEOTIDE SEQUENCE [LARGE SCALE GENOMIC DNA]</scope>
    <source>
        <strain evidence="2 3">DSM 25287</strain>
    </source>
</reference>
<name>A0A4R2LCR4_9GAMM</name>
<dbReference type="AlphaFoldDB" id="A0A4R2LCR4"/>
<proteinExistence type="predicted"/>
<comment type="caution">
    <text evidence="2">The sequence shown here is derived from an EMBL/GenBank/DDBJ whole genome shotgun (WGS) entry which is preliminary data.</text>
</comment>
<organism evidence="2 3">
    <name type="scientific">Plasticicumulans lactativorans</name>
    <dbReference type="NCBI Taxonomy" id="1133106"/>
    <lineage>
        <taxon>Bacteria</taxon>
        <taxon>Pseudomonadati</taxon>
        <taxon>Pseudomonadota</taxon>
        <taxon>Gammaproteobacteria</taxon>
        <taxon>Candidatus Competibacteraceae</taxon>
        <taxon>Plasticicumulans</taxon>
    </lineage>
</organism>
<dbReference type="EMBL" id="SLWY01000013">
    <property type="protein sequence ID" value="TCO80638.1"/>
    <property type="molecule type" value="Genomic_DNA"/>
</dbReference>
<evidence type="ECO:0000313" key="3">
    <source>
        <dbReference type="Proteomes" id="UP000295765"/>
    </source>
</evidence>
<gene>
    <name evidence="2" type="ORF">EV699_113116</name>
</gene>
<accession>A0A4R2LCR4</accession>
<evidence type="ECO:0000256" key="1">
    <source>
        <dbReference type="SAM" id="MobiDB-lite"/>
    </source>
</evidence>
<dbReference type="Proteomes" id="UP000295765">
    <property type="component" value="Unassembled WGS sequence"/>
</dbReference>